<dbReference type="OrthoDB" id="5654288at2"/>
<dbReference type="SUPFAM" id="SSF51905">
    <property type="entry name" value="FAD/NAD(P)-binding domain"/>
    <property type="match status" value="1"/>
</dbReference>
<protein>
    <submittedName>
        <fullName evidence="1">Uncharacterized protein</fullName>
    </submittedName>
</protein>
<proteinExistence type="predicted"/>
<dbReference type="STRING" id="66969.Lwal_1131"/>
<dbReference type="RefSeq" id="WP_028378565.1">
    <property type="nucleotide sequence ID" value="NZ_CAAAIQ010000008.1"/>
</dbReference>
<dbReference type="PATRIC" id="fig|66969.6.peg.1243"/>
<accession>A0A0W1AGI5</accession>
<dbReference type="EMBL" id="LNZB01000031">
    <property type="protein sequence ID" value="KTD80434.1"/>
    <property type="molecule type" value="Genomic_DNA"/>
</dbReference>
<dbReference type="InterPro" id="IPR036188">
    <property type="entry name" value="FAD/NAD-bd_sf"/>
</dbReference>
<gene>
    <name evidence="1" type="ORF">Lwal_1131</name>
</gene>
<dbReference type="AlphaFoldDB" id="A0A0W1AGI5"/>
<reference evidence="1 2" key="1">
    <citation type="submission" date="2015-11" db="EMBL/GenBank/DDBJ databases">
        <title>Genomic analysis of 38 Legionella species identifies large and diverse effector repertoires.</title>
        <authorList>
            <person name="Burstein D."/>
            <person name="Amaro F."/>
            <person name="Zusman T."/>
            <person name="Lifshitz Z."/>
            <person name="Cohen O."/>
            <person name="Gilbert J.A."/>
            <person name="Pupko T."/>
            <person name="Shuman H.A."/>
            <person name="Segal G."/>
        </authorList>
    </citation>
    <scope>NUCLEOTIDE SEQUENCE [LARGE SCALE GENOMIC DNA]</scope>
    <source>
        <strain evidence="1 2">ATCC 51914</strain>
    </source>
</reference>
<comment type="caution">
    <text evidence="1">The sequence shown here is derived from an EMBL/GenBank/DDBJ whole genome shotgun (WGS) entry which is preliminary data.</text>
</comment>
<keyword evidence="2" id="KW-1185">Reference proteome</keyword>
<organism evidence="1 2">
    <name type="scientific">Legionella waltersii</name>
    <dbReference type="NCBI Taxonomy" id="66969"/>
    <lineage>
        <taxon>Bacteria</taxon>
        <taxon>Pseudomonadati</taxon>
        <taxon>Pseudomonadota</taxon>
        <taxon>Gammaproteobacteria</taxon>
        <taxon>Legionellales</taxon>
        <taxon>Legionellaceae</taxon>
        <taxon>Legionella</taxon>
    </lineage>
</organism>
<evidence type="ECO:0000313" key="1">
    <source>
        <dbReference type="EMBL" id="KTD80434.1"/>
    </source>
</evidence>
<evidence type="ECO:0000313" key="2">
    <source>
        <dbReference type="Proteomes" id="UP000054729"/>
    </source>
</evidence>
<name>A0A0W1AGI5_9GAMM</name>
<sequence>MALDTDVLVVGAGPIGLINAWGMKQLNPNLKIVVLEKYAEYQRSHTLVMQAKQLEAIMKATHSEMDPDMVSLLSQLQKDPHIRTNTLQKIFTKLARNSGVDILIEHEVTKETLKQILADEYPHTKLIIGADGTHSVVNQILFPEENQVKHEFDFVLQLRFEIDGEEKALGIKTQEFYQQMARKGLIANEYVGHFDQGKTPVTMQMMISKEDFLALQKLTSKKPLRLFSDETPEDAPKLPPRLKSFITKYISYKIHDTEKAGQKIDPKSIRISVNEAPATHAKEVVTLHDGAHVVLEGDAALGLSYFKGLNAGLEASARFLSAMAGPIQDAFKYKEQMDAKLKEYQNWFLKDFSPKKIKEVGQYSFWQIRTFMRAMEAVQSIKTTSVAEYDEDYLPEITNYFNHFTRDPLATNNHPDWRAFPHREYDPVKFGELSYVPLKHTAKKIAKILIDYLKPYKSSAHILQDYKQPLVGIGNSLVGLEKIFGGMLSLSPKLIADGLFTVFRGLIELVTFPFAWAIKPITRGIATLIHGGYKRIEENRGMQDLAQYGQEYLGEIEESALKSDSKTIYNLLAICNDMHRKFDKSLSIGESTDLEIEEYASYSDIRVDNTLDRTKLLHYFSLFAPKKEYDESEFLFSANRPRLAGDN</sequence>
<dbReference type="Gene3D" id="3.50.50.60">
    <property type="entry name" value="FAD/NAD(P)-binding domain"/>
    <property type="match status" value="1"/>
</dbReference>
<dbReference type="Proteomes" id="UP000054729">
    <property type="component" value="Unassembled WGS sequence"/>
</dbReference>